<keyword evidence="1" id="KW-0472">Membrane</keyword>
<dbReference type="InterPro" id="IPR011122">
    <property type="entry name" value="WavE"/>
</dbReference>
<sequence>MNRIKDEDVTFLLNGRYDKNTKKSVDSIKKHFPNSQIFVSCWENDVIDDNKKVDKFILNKDPGGFYISNKYWKNYGVNVNRIIVAVQNGLKEVKTKYVVRMRNDLFFFNNNLLNDYFSVFHKKDDNYSIFKNRIILSEYVNGKFNICSIGKIDYQYFSISDWFHFGLLEDVKKYWEPIELVPDLKEFANKNPNNLISVQEHPETYLPRFVFSNETNLNLSEWHGEDENIKKESDKYFYENFLLLGNKALGFGILKRKYRLSTKSEIFNFFCLLNKKYIGFLRYYILRHENTWTIETRNKFEKENNHPLPKKNAPKTPGLFLYYLTFIVFLNFIKELLTQHLFKIFFVFGKKNLLKFRENKEKNSKK</sequence>
<proteinExistence type="predicted"/>
<dbReference type="Pfam" id="PF07507">
    <property type="entry name" value="WavE"/>
    <property type="match status" value="1"/>
</dbReference>
<dbReference type="EMBL" id="CP103423">
    <property type="protein sequence ID" value="UWD34200.1"/>
    <property type="molecule type" value="Genomic_DNA"/>
</dbReference>
<evidence type="ECO:0000313" key="3">
    <source>
        <dbReference type="Proteomes" id="UP001058364"/>
    </source>
</evidence>
<accession>A0ABY5TUD9</accession>
<keyword evidence="1" id="KW-0812">Transmembrane</keyword>
<keyword evidence="3" id="KW-1185">Reference proteome</keyword>
<protein>
    <submittedName>
        <fullName evidence="2">WavE lipopolysaccharide synthesis family protein</fullName>
    </submittedName>
</protein>
<reference evidence="2" key="1">
    <citation type="submission" date="2022-08" db="EMBL/GenBank/DDBJ databases">
        <title>Complete genome sequence of Mycoplasma molare type strain H 542.</title>
        <authorList>
            <person name="Spergser J."/>
        </authorList>
    </citation>
    <scope>NUCLEOTIDE SEQUENCE</scope>
    <source>
        <strain evidence="2">H 542</strain>
    </source>
</reference>
<organism evidence="2 3">
    <name type="scientific">Mesomycoplasma molare</name>
    <dbReference type="NCBI Taxonomy" id="171288"/>
    <lineage>
        <taxon>Bacteria</taxon>
        <taxon>Bacillati</taxon>
        <taxon>Mycoplasmatota</taxon>
        <taxon>Mycoplasmoidales</taxon>
        <taxon>Metamycoplasmataceae</taxon>
        <taxon>Mesomycoplasma</taxon>
    </lineage>
</organism>
<evidence type="ECO:0000256" key="1">
    <source>
        <dbReference type="SAM" id="Phobius"/>
    </source>
</evidence>
<keyword evidence="1" id="KW-1133">Transmembrane helix</keyword>
<gene>
    <name evidence="2" type="ORF">NX772_03910</name>
</gene>
<feature type="transmembrane region" description="Helical" evidence="1">
    <location>
        <begin position="319"/>
        <end position="337"/>
    </location>
</feature>
<name>A0ABY5TUD9_9BACT</name>
<dbReference type="Proteomes" id="UP001058364">
    <property type="component" value="Chromosome"/>
</dbReference>
<dbReference type="RefSeq" id="WP_027123622.1">
    <property type="nucleotide sequence ID" value="NZ_CP103423.1"/>
</dbReference>
<evidence type="ECO:0000313" key="2">
    <source>
        <dbReference type="EMBL" id="UWD34200.1"/>
    </source>
</evidence>